<evidence type="ECO:0000256" key="1">
    <source>
        <dbReference type="ARBA" id="ARBA00003913"/>
    </source>
</evidence>
<evidence type="ECO:0000256" key="4">
    <source>
        <dbReference type="ARBA" id="ARBA00023136"/>
    </source>
</evidence>
<keyword evidence="4 7" id="KW-0472">Membrane</keyword>
<organism evidence="8 9">
    <name type="scientific">Volvox africanus</name>
    <dbReference type="NCBI Taxonomy" id="51714"/>
    <lineage>
        <taxon>Eukaryota</taxon>
        <taxon>Viridiplantae</taxon>
        <taxon>Chlorophyta</taxon>
        <taxon>core chlorophytes</taxon>
        <taxon>Chlorophyceae</taxon>
        <taxon>CS clade</taxon>
        <taxon>Chlamydomonadales</taxon>
        <taxon>Volvocaceae</taxon>
        <taxon>Volvox</taxon>
    </lineage>
</organism>
<gene>
    <name evidence="8" type="ORF">VaNZ11_001245</name>
</gene>
<protein>
    <recommendedName>
        <fullName evidence="7">Clathrin light chain</fullName>
    </recommendedName>
</protein>
<dbReference type="PANTHER" id="PTHR10639">
    <property type="entry name" value="CLATHRIN LIGHT CHAIN"/>
    <property type="match status" value="1"/>
</dbReference>
<dbReference type="Proteomes" id="UP001165090">
    <property type="component" value="Unassembled WGS sequence"/>
</dbReference>
<accession>A0ABQ5RPA2</accession>
<name>A0ABQ5RPA2_9CHLO</name>
<evidence type="ECO:0000313" key="9">
    <source>
        <dbReference type="Proteomes" id="UP001165090"/>
    </source>
</evidence>
<comment type="subcellular location">
    <subcellularLocation>
        <location evidence="2 7">Cytoplasmic vesicle membrane</location>
        <topology evidence="2 7">Peripheral membrane protein</topology>
        <orientation evidence="2 7">Cytoplasmic side</orientation>
    </subcellularLocation>
    <subcellularLocation>
        <location evidence="7">Membrane</location>
        <location evidence="7">Coated pit</location>
        <topology evidence="7">Peripheral membrane protein</topology>
        <orientation evidence="7">Cytoplasmic side</orientation>
    </subcellularLocation>
    <text evidence="7">Cytoplasmic face of coated pits and vesicles.</text>
</comment>
<evidence type="ECO:0000256" key="2">
    <source>
        <dbReference type="ARBA" id="ARBA00004180"/>
    </source>
</evidence>
<dbReference type="InterPro" id="IPR000996">
    <property type="entry name" value="Clathrin_L-chain"/>
</dbReference>
<evidence type="ECO:0000256" key="5">
    <source>
        <dbReference type="ARBA" id="ARBA00023176"/>
    </source>
</evidence>
<dbReference type="PANTHER" id="PTHR10639:SF7">
    <property type="entry name" value="CLATHRIN LIGHT CHAIN"/>
    <property type="match status" value="1"/>
</dbReference>
<proteinExistence type="inferred from homology"/>
<evidence type="ECO:0000256" key="7">
    <source>
        <dbReference type="RuleBase" id="RU363137"/>
    </source>
</evidence>
<comment type="function">
    <text evidence="1 7">Clathrin is the major protein of the polyhedral coat of coated pits and vesicles.</text>
</comment>
<evidence type="ECO:0000256" key="6">
    <source>
        <dbReference type="ARBA" id="ARBA00023329"/>
    </source>
</evidence>
<reference evidence="8 9" key="1">
    <citation type="journal article" date="2023" name="IScience">
        <title>Expanded male sex-determining region conserved during the evolution of homothallism in the green alga Volvox.</title>
        <authorList>
            <person name="Yamamoto K."/>
            <person name="Matsuzaki R."/>
            <person name="Mahakham W."/>
            <person name="Heman W."/>
            <person name="Sekimoto H."/>
            <person name="Kawachi M."/>
            <person name="Minakuchi Y."/>
            <person name="Toyoda A."/>
            <person name="Nozaki H."/>
        </authorList>
    </citation>
    <scope>NUCLEOTIDE SEQUENCE [LARGE SCALE GENOMIC DNA]</scope>
    <source>
        <strain evidence="8 9">NIES-4468</strain>
    </source>
</reference>
<keyword evidence="9" id="KW-1185">Reference proteome</keyword>
<evidence type="ECO:0000313" key="8">
    <source>
        <dbReference type="EMBL" id="GLI59380.1"/>
    </source>
</evidence>
<sequence>MEFEDSQFQTAPLGGGSGSFAAASVPYEAASAAKVLDDFYGGWAPAVPTGTAAAVSLVDFATAAPVDAVPAIPIDQDALENATRVLDADEDPFFQHYSPPVPAAPPPAPEVVDPRVEWRKQNNEILKKKDVEEEAARQKLKETAAQYLSKYYEVRTTTLTQRKTNNRKSEAHQKEVEVPVSGGPWEKINALLNLNSGNHQKDISRYKALLITCKAKNVAIHTGHV</sequence>
<comment type="similarity">
    <text evidence="3 7">Belongs to the clathrin light chain family.</text>
</comment>
<dbReference type="EMBL" id="BSDZ01000004">
    <property type="protein sequence ID" value="GLI59380.1"/>
    <property type="molecule type" value="Genomic_DNA"/>
</dbReference>
<keyword evidence="6 7" id="KW-0968">Cytoplasmic vesicle</keyword>
<evidence type="ECO:0000256" key="3">
    <source>
        <dbReference type="ARBA" id="ARBA00005263"/>
    </source>
</evidence>
<comment type="caution">
    <text evidence="8">The sequence shown here is derived from an EMBL/GenBank/DDBJ whole genome shotgun (WGS) entry which is preliminary data.</text>
</comment>
<dbReference type="Pfam" id="PF01086">
    <property type="entry name" value="Clathrin_lg_ch"/>
    <property type="match status" value="1"/>
</dbReference>
<keyword evidence="5 7" id="KW-0168">Coated pit</keyword>